<dbReference type="EMBL" id="GGEC01083522">
    <property type="protein sequence ID" value="MBX64006.1"/>
    <property type="molecule type" value="Transcribed_RNA"/>
</dbReference>
<sequence length="53" mass="6168">MTGYVSFMKLSENIEKHRRQQLPENSNPWCDHFFGNGKKISVNELSSPYATFC</sequence>
<name>A0A2P2QAI7_RHIMU</name>
<protein>
    <submittedName>
        <fullName evidence="1">Uncharacterized protein MANES_14G058100</fullName>
    </submittedName>
</protein>
<dbReference type="AlphaFoldDB" id="A0A2P2QAI7"/>
<reference evidence="1" key="1">
    <citation type="submission" date="2018-02" db="EMBL/GenBank/DDBJ databases">
        <title>Rhizophora mucronata_Transcriptome.</title>
        <authorList>
            <person name="Meera S.P."/>
            <person name="Sreeshan A."/>
            <person name="Augustine A."/>
        </authorList>
    </citation>
    <scope>NUCLEOTIDE SEQUENCE</scope>
    <source>
        <tissue evidence="1">Leaf</tissue>
    </source>
</reference>
<proteinExistence type="predicted"/>
<evidence type="ECO:0000313" key="1">
    <source>
        <dbReference type="EMBL" id="MBX64006.1"/>
    </source>
</evidence>
<accession>A0A2P2QAI7</accession>
<organism evidence="1">
    <name type="scientific">Rhizophora mucronata</name>
    <name type="common">Asiatic mangrove</name>
    <dbReference type="NCBI Taxonomy" id="61149"/>
    <lineage>
        <taxon>Eukaryota</taxon>
        <taxon>Viridiplantae</taxon>
        <taxon>Streptophyta</taxon>
        <taxon>Embryophyta</taxon>
        <taxon>Tracheophyta</taxon>
        <taxon>Spermatophyta</taxon>
        <taxon>Magnoliopsida</taxon>
        <taxon>eudicotyledons</taxon>
        <taxon>Gunneridae</taxon>
        <taxon>Pentapetalae</taxon>
        <taxon>rosids</taxon>
        <taxon>fabids</taxon>
        <taxon>Malpighiales</taxon>
        <taxon>Rhizophoraceae</taxon>
        <taxon>Rhizophora</taxon>
    </lineage>
</organism>